<feature type="domain" description="Fido" evidence="1">
    <location>
        <begin position="114"/>
        <end position="270"/>
    </location>
</feature>
<sequence length="368" mass="40462">MSYNWQQSDWPNFRFDLGGMEEPLLSFSNHAGQVGGLLEGLPDELGTEAVLDLMITEAVRTSAIEGENLRRSDVMSSIRNRLGLNPVPEPVDSRLADGAGELMVAVRNSFREPLTEATLFSWHEMLLAKTPGLRVGAWRKGGDPMQVVSGRIDRPTVHFEAPPSAQVPSEMAGFIRWFNDTASGGPKAIPHAPVRSALAHLYFESIHPFEDGNGRIGRALSEKALSQGLDRPVVLSLSATIDAERNAYYDALKSAQRGNEVTEWLRWFVGVVVKAQQDAEAQVRFVLQKSKFFQRFESELNERQLKVLRRMFDAGPDGFTGGMNARKYVALTGTSKATATRDLQQLASFGALVPVGGGRSTRYELGGL</sequence>
<accession>A0ABW2L9W4</accession>
<name>A0ABW2L9W4_9BACT</name>
<evidence type="ECO:0000313" key="3">
    <source>
        <dbReference type="Proteomes" id="UP001596472"/>
    </source>
</evidence>
<dbReference type="InterPro" id="IPR003812">
    <property type="entry name" value="Fido"/>
</dbReference>
<dbReference type="InterPro" id="IPR054760">
    <property type="entry name" value="DIP2311-like_C"/>
</dbReference>
<dbReference type="Gene3D" id="1.10.3290.10">
    <property type="entry name" value="Fido-like domain"/>
    <property type="match status" value="1"/>
</dbReference>
<gene>
    <name evidence="2" type="ORF">ACFQY0_12155</name>
</gene>
<reference evidence="3" key="1">
    <citation type="journal article" date="2019" name="Int. J. Syst. Evol. Microbiol.">
        <title>The Global Catalogue of Microorganisms (GCM) 10K type strain sequencing project: providing services to taxonomists for standard genome sequencing and annotation.</title>
        <authorList>
            <consortium name="The Broad Institute Genomics Platform"/>
            <consortium name="The Broad Institute Genome Sequencing Center for Infectious Disease"/>
            <person name="Wu L."/>
            <person name="Ma J."/>
        </authorList>
    </citation>
    <scope>NUCLEOTIDE SEQUENCE [LARGE SCALE GENOMIC DNA]</scope>
    <source>
        <strain evidence="3">CGMCC 4.1467</strain>
    </source>
</reference>
<dbReference type="InterPro" id="IPR036388">
    <property type="entry name" value="WH-like_DNA-bd_sf"/>
</dbReference>
<dbReference type="InterPro" id="IPR025230">
    <property type="entry name" value="DUF4172"/>
</dbReference>
<dbReference type="SUPFAM" id="SSF140931">
    <property type="entry name" value="Fic-like"/>
    <property type="match status" value="1"/>
</dbReference>
<proteinExistence type="predicted"/>
<keyword evidence="3" id="KW-1185">Reference proteome</keyword>
<dbReference type="Proteomes" id="UP001596472">
    <property type="component" value="Unassembled WGS sequence"/>
</dbReference>
<organism evidence="2 3">
    <name type="scientific">Haloferula chungangensis</name>
    <dbReference type="NCBI Taxonomy" id="1048331"/>
    <lineage>
        <taxon>Bacteria</taxon>
        <taxon>Pseudomonadati</taxon>
        <taxon>Verrucomicrobiota</taxon>
        <taxon>Verrucomicrobiia</taxon>
        <taxon>Verrucomicrobiales</taxon>
        <taxon>Verrucomicrobiaceae</taxon>
        <taxon>Haloferula</taxon>
    </lineage>
</organism>
<protein>
    <submittedName>
        <fullName evidence="2">Fic family protein</fullName>
    </submittedName>
</protein>
<dbReference type="Pfam" id="PF22168">
    <property type="entry name" value="DIP2311-like_C"/>
    <property type="match status" value="1"/>
</dbReference>
<dbReference type="Gene3D" id="1.10.10.10">
    <property type="entry name" value="Winged helix-like DNA-binding domain superfamily/Winged helix DNA-binding domain"/>
    <property type="match status" value="1"/>
</dbReference>
<dbReference type="InterPro" id="IPR036597">
    <property type="entry name" value="Fido-like_dom_sf"/>
</dbReference>
<dbReference type="Pfam" id="PF13776">
    <property type="entry name" value="DUF4172"/>
    <property type="match status" value="1"/>
</dbReference>
<comment type="caution">
    <text evidence="2">The sequence shown here is derived from an EMBL/GenBank/DDBJ whole genome shotgun (WGS) entry which is preliminary data.</text>
</comment>
<dbReference type="PANTHER" id="PTHR13504">
    <property type="entry name" value="FIDO DOMAIN-CONTAINING PROTEIN DDB_G0283145"/>
    <property type="match status" value="1"/>
</dbReference>
<dbReference type="RefSeq" id="WP_379712714.1">
    <property type="nucleotide sequence ID" value="NZ_JBHTBS010000006.1"/>
</dbReference>
<evidence type="ECO:0000313" key="2">
    <source>
        <dbReference type="EMBL" id="MFC7337935.1"/>
    </source>
</evidence>
<dbReference type="Pfam" id="PF02661">
    <property type="entry name" value="Fic"/>
    <property type="match status" value="1"/>
</dbReference>
<dbReference type="PANTHER" id="PTHR13504:SF33">
    <property type="entry name" value="FIC FAMILY PROTEIN"/>
    <property type="match status" value="1"/>
</dbReference>
<dbReference type="EMBL" id="JBHTBS010000006">
    <property type="protein sequence ID" value="MFC7337935.1"/>
    <property type="molecule type" value="Genomic_DNA"/>
</dbReference>
<dbReference type="PROSITE" id="PS51459">
    <property type="entry name" value="FIDO"/>
    <property type="match status" value="1"/>
</dbReference>
<evidence type="ECO:0000259" key="1">
    <source>
        <dbReference type="PROSITE" id="PS51459"/>
    </source>
</evidence>
<dbReference type="InterPro" id="IPR040198">
    <property type="entry name" value="Fido_containing"/>
</dbReference>